<dbReference type="SUPFAM" id="SSF81321">
    <property type="entry name" value="Family A G protein-coupled receptor-like"/>
    <property type="match status" value="1"/>
</dbReference>
<dbReference type="PROSITE" id="PS50262">
    <property type="entry name" value="G_PROTEIN_RECEP_F1_2"/>
    <property type="match status" value="1"/>
</dbReference>
<evidence type="ECO:0000256" key="7">
    <source>
        <dbReference type="ARBA" id="ARBA00023224"/>
    </source>
</evidence>
<keyword evidence="6" id="KW-0675">Receptor</keyword>
<feature type="transmembrane region" description="Helical" evidence="8">
    <location>
        <begin position="76"/>
        <end position="97"/>
    </location>
</feature>
<organism evidence="12 17">
    <name type="scientific">Adineta steineri</name>
    <dbReference type="NCBI Taxonomy" id="433720"/>
    <lineage>
        <taxon>Eukaryota</taxon>
        <taxon>Metazoa</taxon>
        <taxon>Spiralia</taxon>
        <taxon>Gnathifera</taxon>
        <taxon>Rotifera</taxon>
        <taxon>Eurotatoria</taxon>
        <taxon>Bdelloidea</taxon>
        <taxon>Adinetida</taxon>
        <taxon>Adinetidae</taxon>
        <taxon>Adineta</taxon>
    </lineage>
</organism>
<feature type="domain" description="G-protein coupled receptors family 1 profile" evidence="9">
    <location>
        <begin position="22"/>
        <end position="280"/>
    </location>
</feature>
<evidence type="ECO:0000313" key="16">
    <source>
        <dbReference type="Proteomes" id="UP000663832"/>
    </source>
</evidence>
<evidence type="ECO:0000256" key="6">
    <source>
        <dbReference type="ARBA" id="ARBA00023170"/>
    </source>
</evidence>
<feature type="transmembrane region" description="Helical" evidence="8">
    <location>
        <begin position="176"/>
        <end position="193"/>
    </location>
</feature>
<gene>
    <name evidence="10" type="ORF">BJG266_LOCUS20239</name>
    <name evidence="12" type="ORF">IZO911_LOCUS24474</name>
    <name evidence="11" type="ORF">JYZ213_LOCUS20302</name>
    <name evidence="15" type="ORF">KXQ929_LOCUS8233</name>
    <name evidence="14" type="ORF">OXD698_LOCUS7251</name>
    <name evidence="13" type="ORF">QVE165_LOCUS22243</name>
</gene>
<evidence type="ECO:0000313" key="12">
    <source>
        <dbReference type="EMBL" id="CAF1127063.1"/>
    </source>
</evidence>
<evidence type="ECO:0000259" key="9">
    <source>
        <dbReference type="PROSITE" id="PS50262"/>
    </source>
</evidence>
<dbReference type="EMBL" id="CAJNOI010000113">
    <property type="protein sequence ID" value="CAF1080593.1"/>
    <property type="molecule type" value="Genomic_DNA"/>
</dbReference>
<keyword evidence="5 8" id="KW-0472">Membrane</keyword>
<evidence type="ECO:0000313" key="15">
    <source>
        <dbReference type="EMBL" id="CAF3659495.1"/>
    </source>
</evidence>
<evidence type="ECO:0000256" key="4">
    <source>
        <dbReference type="ARBA" id="ARBA00023040"/>
    </source>
</evidence>
<keyword evidence="7" id="KW-0807">Transducer</keyword>
<dbReference type="Proteomes" id="UP000663832">
    <property type="component" value="Unassembled WGS sequence"/>
</dbReference>
<dbReference type="PANTHER" id="PTHR24243:SF230">
    <property type="entry name" value="G-PROTEIN COUPLED RECEPTORS FAMILY 1 PROFILE DOMAIN-CONTAINING PROTEIN"/>
    <property type="match status" value="1"/>
</dbReference>
<feature type="transmembrane region" description="Helical" evidence="8">
    <location>
        <begin position="223"/>
        <end position="247"/>
    </location>
</feature>
<evidence type="ECO:0000256" key="1">
    <source>
        <dbReference type="ARBA" id="ARBA00004141"/>
    </source>
</evidence>
<evidence type="ECO:0000313" key="13">
    <source>
        <dbReference type="EMBL" id="CAF1136692.1"/>
    </source>
</evidence>
<dbReference type="Proteomes" id="UP000663868">
    <property type="component" value="Unassembled WGS sequence"/>
</dbReference>
<evidence type="ECO:0000313" key="17">
    <source>
        <dbReference type="Proteomes" id="UP000663860"/>
    </source>
</evidence>
<name>A0A814R0Z1_9BILA</name>
<dbReference type="PANTHER" id="PTHR24243">
    <property type="entry name" value="G-PROTEIN COUPLED RECEPTOR"/>
    <property type="match status" value="1"/>
</dbReference>
<feature type="transmembrane region" description="Helical" evidence="8">
    <location>
        <begin position="118"/>
        <end position="136"/>
    </location>
</feature>
<accession>A0A814R0Z1</accession>
<evidence type="ECO:0000256" key="3">
    <source>
        <dbReference type="ARBA" id="ARBA00022989"/>
    </source>
</evidence>
<dbReference type="InterPro" id="IPR017452">
    <property type="entry name" value="GPCR_Rhodpsn_7TM"/>
</dbReference>
<keyword evidence="4" id="KW-0297">G-protein coupled receptor</keyword>
<sequence>MLILERIRTIAILCLSVFGCTGNLLTLIIVNQRFFRKTPSAAFISGLCIADCCVLCLQSLQIFTKLRPQVTSYDCIVFFFMDVFRLLSVWIVCFINIERCSLVFNPCHMPRLTSQIKSRLFVIILFMISLIIFSHYTHHMHIVYVNGTNQTNPVRSFCAFKQDFHRLAWETIRSVLTYWLIVPICIICNIIIIKRLHQASRIERTLSPDSKIKLDLSSKQRQLTAMLVASSIFFVITATPSTIHAIYLLISSNLSSRQYVIHIITNILLHFHHASNFLAFIFACTRFRIELIKLFRNYFCCKIYTNWYKRSTQNTEQIVFYSTKNQRTPVKLLAPKTNTQRRNNQNGIVILGTNNYHKRHARSYGQYMQPYHR</sequence>
<dbReference type="EMBL" id="CAJNOE010000295">
    <property type="protein sequence ID" value="CAF1127063.1"/>
    <property type="molecule type" value="Genomic_DNA"/>
</dbReference>
<dbReference type="Proteomes" id="UP000663845">
    <property type="component" value="Unassembled WGS sequence"/>
</dbReference>
<proteinExistence type="predicted"/>
<evidence type="ECO:0000256" key="8">
    <source>
        <dbReference type="SAM" id="Phobius"/>
    </source>
</evidence>
<dbReference type="EMBL" id="CAJNOG010000213">
    <property type="protein sequence ID" value="CAF1081197.1"/>
    <property type="molecule type" value="Genomic_DNA"/>
</dbReference>
<evidence type="ECO:0000256" key="2">
    <source>
        <dbReference type="ARBA" id="ARBA00022692"/>
    </source>
</evidence>
<dbReference type="Gene3D" id="1.20.1070.10">
    <property type="entry name" value="Rhodopsin 7-helix transmembrane proteins"/>
    <property type="match status" value="1"/>
</dbReference>
<dbReference type="GO" id="GO:0005886">
    <property type="term" value="C:plasma membrane"/>
    <property type="evidence" value="ECO:0007669"/>
    <property type="project" value="TreeGrafter"/>
</dbReference>
<dbReference type="OrthoDB" id="9994510at2759"/>
<feature type="transmembrane region" description="Helical" evidence="8">
    <location>
        <begin position="259"/>
        <end position="283"/>
    </location>
</feature>
<dbReference type="EMBL" id="CAJOAZ010000329">
    <property type="protein sequence ID" value="CAF3617545.1"/>
    <property type="molecule type" value="Genomic_DNA"/>
</dbReference>
<dbReference type="AlphaFoldDB" id="A0A814R0Z1"/>
<dbReference type="PROSITE" id="PS51257">
    <property type="entry name" value="PROKAR_LIPOPROTEIN"/>
    <property type="match status" value="1"/>
</dbReference>
<evidence type="ECO:0000313" key="11">
    <source>
        <dbReference type="EMBL" id="CAF1081197.1"/>
    </source>
</evidence>
<keyword evidence="16" id="KW-1185">Reference proteome</keyword>
<dbReference type="EMBL" id="CAJOBB010000354">
    <property type="protein sequence ID" value="CAF3659495.1"/>
    <property type="molecule type" value="Genomic_DNA"/>
</dbReference>
<dbReference type="Proteomes" id="UP000663844">
    <property type="component" value="Unassembled WGS sequence"/>
</dbReference>
<evidence type="ECO:0000256" key="5">
    <source>
        <dbReference type="ARBA" id="ARBA00023136"/>
    </source>
</evidence>
<evidence type="ECO:0000313" key="14">
    <source>
        <dbReference type="EMBL" id="CAF3617545.1"/>
    </source>
</evidence>
<dbReference type="InterPro" id="IPR000276">
    <property type="entry name" value="GPCR_Rhodpsn"/>
</dbReference>
<feature type="transmembrane region" description="Helical" evidence="8">
    <location>
        <begin position="6"/>
        <end position="30"/>
    </location>
</feature>
<dbReference type="GO" id="GO:0004930">
    <property type="term" value="F:G protein-coupled receptor activity"/>
    <property type="evidence" value="ECO:0007669"/>
    <property type="project" value="UniProtKB-KW"/>
</dbReference>
<evidence type="ECO:0000313" key="10">
    <source>
        <dbReference type="EMBL" id="CAF1080593.1"/>
    </source>
</evidence>
<comment type="caution">
    <text evidence="12">The sequence shown here is derived from an EMBL/GenBank/DDBJ whole genome shotgun (WGS) entry which is preliminary data.</text>
</comment>
<comment type="subcellular location">
    <subcellularLocation>
        <location evidence="1">Membrane</location>
        <topology evidence="1">Multi-pass membrane protein</topology>
    </subcellularLocation>
</comment>
<dbReference type="Pfam" id="PF00001">
    <property type="entry name" value="7tm_1"/>
    <property type="match status" value="1"/>
</dbReference>
<dbReference type="PROSITE" id="PS00237">
    <property type="entry name" value="G_PROTEIN_RECEP_F1_1"/>
    <property type="match status" value="1"/>
</dbReference>
<reference evidence="12" key="1">
    <citation type="submission" date="2021-02" db="EMBL/GenBank/DDBJ databases">
        <authorList>
            <person name="Nowell W R."/>
        </authorList>
    </citation>
    <scope>NUCLEOTIDE SEQUENCE</scope>
</reference>
<dbReference type="Proteomes" id="UP000663860">
    <property type="component" value="Unassembled WGS sequence"/>
</dbReference>
<keyword evidence="3 8" id="KW-1133">Transmembrane helix</keyword>
<dbReference type="Proteomes" id="UP000663877">
    <property type="component" value="Unassembled WGS sequence"/>
</dbReference>
<keyword evidence="2 8" id="KW-0812">Transmembrane</keyword>
<protein>
    <recommendedName>
        <fullName evidence="9">G-protein coupled receptors family 1 profile domain-containing protein</fullName>
    </recommendedName>
</protein>
<dbReference type="EMBL" id="CAJNOM010000146">
    <property type="protein sequence ID" value="CAF1136692.1"/>
    <property type="molecule type" value="Genomic_DNA"/>
</dbReference>